<protein>
    <recommendedName>
        <fullName evidence="5 13">Methionine adenosyltransferase</fullName>
        <ecNumber evidence="5 13">2.5.1.6</ecNumber>
    </recommendedName>
</protein>
<feature type="domain" description="S-adenosylmethionine synthetase N-terminal" evidence="14">
    <location>
        <begin position="5"/>
        <end position="102"/>
    </location>
</feature>
<dbReference type="Pfam" id="PF00438">
    <property type="entry name" value="S-AdoMet_synt_N"/>
    <property type="match status" value="1"/>
</dbReference>
<dbReference type="PROSITE" id="PS00377">
    <property type="entry name" value="ADOMET_SYNTHASE_2"/>
    <property type="match status" value="1"/>
</dbReference>
<keyword evidence="9" id="KW-0547">Nucleotide-binding</keyword>
<evidence type="ECO:0000259" key="14">
    <source>
        <dbReference type="Pfam" id="PF00438"/>
    </source>
</evidence>
<comment type="pathway">
    <text evidence="3">Amino-acid biosynthesis; S-adenosyl-L-methionine biosynthesis; S-adenosyl-L-methionine from L-methionine: step 1/1.</text>
</comment>
<evidence type="ECO:0000256" key="8">
    <source>
        <dbReference type="ARBA" id="ARBA00022723"/>
    </source>
</evidence>
<evidence type="ECO:0000259" key="15">
    <source>
        <dbReference type="Pfam" id="PF02772"/>
    </source>
</evidence>
<dbReference type="InterPro" id="IPR022636">
    <property type="entry name" value="S-AdoMet_synthetase_sfam"/>
</dbReference>
<dbReference type="AlphaFoldDB" id="A0A3G1B1U9"/>
<keyword evidence="12" id="KW-0630">Potassium</keyword>
<dbReference type="InterPro" id="IPR022629">
    <property type="entry name" value="S-AdoMet_synt_central"/>
</dbReference>
<dbReference type="SUPFAM" id="SSF55973">
    <property type="entry name" value="S-adenosylmethionine synthetase"/>
    <property type="match status" value="3"/>
</dbReference>
<dbReference type="GO" id="GO:0046872">
    <property type="term" value="F:metal ion binding"/>
    <property type="evidence" value="ECO:0007669"/>
    <property type="project" value="UniProtKB-KW"/>
</dbReference>
<evidence type="ECO:0000256" key="4">
    <source>
        <dbReference type="ARBA" id="ARBA00009685"/>
    </source>
</evidence>
<evidence type="ECO:0000256" key="3">
    <source>
        <dbReference type="ARBA" id="ARBA00005224"/>
    </source>
</evidence>
<evidence type="ECO:0000313" key="18">
    <source>
        <dbReference type="Proteomes" id="UP000266745"/>
    </source>
</evidence>
<dbReference type="GO" id="GO:0006730">
    <property type="term" value="P:one-carbon metabolic process"/>
    <property type="evidence" value="ECO:0007669"/>
    <property type="project" value="UniProtKB-KW"/>
</dbReference>
<dbReference type="STRING" id="1603555.SU86_006700"/>
<dbReference type="FunFam" id="3.30.300.10:FF:000004">
    <property type="entry name" value="S-adenosylmethionine synthase"/>
    <property type="match status" value="1"/>
</dbReference>
<keyword evidence="8" id="KW-0479">Metal-binding</keyword>
<dbReference type="GO" id="GO:0005524">
    <property type="term" value="F:ATP binding"/>
    <property type="evidence" value="ECO:0007669"/>
    <property type="project" value="UniProtKB-KW"/>
</dbReference>
<dbReference type="InterPro" id="IPR022628">
    <property type="entry name" value="S-AdoMet_synt_N"/>
</dbReference>
<evidence type="ECO:0000256" key="6">
    <source>
        <dbReference type="ARBA" id="ARBA00022563"/>
    </source>
</evidence>
<feature type="domain" description="S-adenosylmethionine synthetase central" evidence="15">
    <location>
        <begin position="115"/>
        <end position="231"/>
    </location>
</feature>
<dbReference type="HAMAP" id="MF_00086">
    <property type="entry name" value="S_AdoMet_synth1"/>
    <property type="match status" value="1"/>
</dbReference>
<keyword evidence="10" id="KW-0067">ATP-binding</keyword>
<dbReference type="NCBIfam" id="TIGR01034">
    <property type="entry name" value="metK"/>
    <property type="match status" value="1"/>
</dbReference>
<keyword evidence="6" id="KW-0554">One-carbon metabolism</keyword>
<sequence length="385" mass="42208">MARSFLFTSESVTEGHPDKICDKISDALLDEFLRQDPNSRVAVETMTTTGIVVVAGEVTTKAKFDIQDVVRNTIKEIGYDKPEYGFDADTCSVLVSIHAQSPDISQGVTATENKDQGAGDQGLMFGYAVNETDELMPLPILLAHKLIRRLSEARKSKELAWVRPDGKSQVTVEYEDGKPKKIETIVVSTQHAPEISNEEIRKQIIDKVIKPVCGKWWHDKIKIHVNPTGRFVIGGPPGDSGLTGRKIIVDTYGGAGRHGGGAFSGKDPSKVDRSACYMCRYIAKNIVAAGLAEKCEVQVAYAIGVAEPVSLMVNTFGTSKISEEDIENLARKHFDMRPAAIISQLDLKRPIYKDTAAFGHFGRTDVAFPWEKTDKAETLRKAAGL</sequence>
<dbReference type="OrthoDB" id="6056at2157"/>
<evidence type="ECO:0000259" key="16">
    <source>
        <dbReference type="Pfam" id="PF02773"/>
    </source>
</evidence>
<dbReference type="FunFam" id="3.30.300.10:FF:000003">
    <property type="entry name" value="S-adenosylmethionine synthase"/>
    <property type="match status" value="1"/>
</dbReference>
<dbReference type="GO" id="GO:0006556">
    <property type="term" value="P:S-adenosylmethionine biosynthetic process"/>
    <property type="evidence" value="ECO:0007669"/>
    <property type="project" value="UniProtKB-UniRule"/>
</dbReference>
<dbReference type="Gene3D" id="3.30.300.10">
    <property type="match status" value="3"/>
</dbReference>
<name>A0A3G1B1U9_9ARCH</name>
<evidence type="ECO:0000256" key="9">
    <source>
        <dbReference type="ARBA" id="ARBA00022741"/>
    </source>
</evidence>
<evidence type="ECO:0000256" key="5">
    <source>
        <dbReference type="ARBA" id="ARBA00012828"/>
    </source>
</evidence>
<keyword evidence="11" id="KW-0460">Magnesium</keyword>
<evidence type="ECO:0000256" key="13">
    <source>
        <dbReference type="NCBIfam" id="TIGR01034"/>
    </source>
</evidence>
<dbReference type="GeneID" id="24874240"/>
<dbReference type="Pfam" id="PF02772">
    <property type="entry name" value="S-AdoMet_synt_M"/>
    <property type="match status" value="1"/>
</dbReference>
<evidence type="ECO:0000256" key="2">
    <source>
        <dbReference type="ARBA" id="ARBA00001958"/>
    </source>
</evidence>
<dbReference type="GO" id="GO:0004478">
    <property type="term" value="F:methionine adenosyltransferase activity"/>
    <property type="evidence" value="ECO:0007669"/>
    <property type="project" value="UniProtKB-UniRule"/>
</dbReference>
<dbReference type="InterPro" id="IPR022630">
    <property type="entry name" value="S-AdoMet_synt_C"/>
</dbReference>
<comment type="cofactor">
    <cofactor evidence="2">
        <name>K(+)</name>
        <dbReference type="ChEBI" id="CHEBI:29103"/>
    </cofactor>
</comment>
<dbReference type="PANTHER" id="PTHR11964">
    <property type="entry name" value="S-ADENOSYLMETHIONINE SYNTHETASE"/>
    <property type="match status" value="1"/>
</dbReference>
<dbReference type="InterPro" id="IPR022631">
    <property type="entry name" value="ADOMET_SYNTHASE_CS"/>
</dbReference>
<dbReference type="CDD" id="cd18079">
    <property type="entry name" value="S-AdoMet_synt"/>
    <property type="match status" value="1"/>
</dbReference>
<evidence type="ECO:0000256" key="10">
    <source>
        <dbReference type="ARBA" id="ARBA00022840"/>
    </source>
</evidence>
<dbReference type="PIRSF" id="PIRSF000497">
    <property type="entry name" value="MAT"/>
    <property type="match status" value="1"/>
</dbReference>
<accession>A0A3G1B1U9</accession>
<evidence type="ECO:0000313" key="17">
    <source>
        <dbReference type="EMBL" id="AJZ76108.1"/>
    </source>
</evidence>
<dbReference type="PROSITE" id="PS00376">
    <property type="entry name" value="ADOMET_SYNTHASE_1"/>
    <property type="match status" value="1"/>
</dbReference>
<dbReference type="RefSeq" id="WP_048186776.1">
    <property type="nucleotide sequence ID" value="NZ_CP011097.1"/>
</dbReference>
<evidence type="ECO:0000256" key="11">
    <source>
        <dbReference type="ARBA" id="ARBA00022842"/>
    </source>
</evidence>
<dbReference type="UniPathway" id="UPA00315">
    <property type="reaction ID" value="UER00080"/>
</dbReference>
<dbReference type="EMBL" id="CP011097">
    <property type="protein sequence ID" value="AJZ76108.1"/>
    <property type="molecule type" value="Genomic_DNA"/>
</dbReference>
<comment type="similarity">
    <text evidence="4">Belongs to the AdoMet synthase family.</text>
</comment>
<keyword evidence="18" id="KW-1185">Reference proteome</keyword>
<keyword evidence="7 17" id="KW-0808">Transferase</keyword>
<reference evidence="17 18" key="1">
    <citation type="journal article" date="2016" name="Sci. Rep.">
        <title>A novel ammonia-oxidizing archaeon from wastewater treatment plant: Its enrichment, physiological and genomic characteristics.</title>
        <authorList>
            <person name="Li Y."/>
            <person name="Ding K."/>
            <person name="Wen X."/>
            <person name="Zhang B."/>
            <person name="Shen B."/>
            <person name="Yang Y."/>
        </authorList>
    </citation>
    <scope>NUCLEOTIDE SEQUENCE [LARGE SCALE GENOMIC DNA]</scope>
    <source>
        <strain evidence="17 18">SAT1</strain>
    </source>
</reference>
<feature type="domain" description="S-adenosylmethionine synthetase C-terminal" evidence="16">
    <location>
        <begin position="233"/>
        <end position="372"/>
    </location>
</feature>
<comment type="cofactor">
    <cofactor evidence="1">
        <name>Mg(2+)</name>
        <dbReference type="ChEBI" id="CHEBI:18420"/>
    </cofactor>
</comment>
<dbReference type="EC" id="2.5.1.6" evidence="5 13"/>
<evidence type="ECO:0000256" key="1">
    <source>
        <dbReference type="ARBA" id="ARBA00001946"/>
    </source>
</evidence>
<organism evidence="17 18">
    <name type="scientific">Candidatus Nitrosotenuis cloacae</name>
    <dbReference type="NCBI Taxonomy" id="1603555"/>
    <lineage>
        <taxon>Archaea</taxon>
        <taxon>Nitrososphaerota</taxon>
        <taxon>Candidatus Nitrosotenuis</taxon>
    </lineage>
</organism>
<dbReference type="KEGG" id="tah:SU86_006700"/>
<proteinExistence type="inferred from homology"/>
<evidence type="ECO:0000256" key="7">
    <source>
        <dbReference type="ARBA" id="ARBA00022679"/>
    </source>
</evidence>
<dbReference type="Pfam" id="PF02773">
    <property type="entry name" value="S-AdoMet_synt_C"/>
    <property type="match status" value="1"/>
</dbReference>
<dbReference type="InterPro" id="IPR002133">
    <property type="entry name" value="S-AdoMet_synthetase"/>
</dbReference>
<dbReference type="Proteomes" id="UP000266745">
    <property type="component" value="Chromosome"/>
</dbReference>
<evidence type="ECO:0000256" key="12">
    <source>
        <dbReference type="ARBA" id="ARBA00022958"/>
    </source>
</evidence>
<gene>
    <name evidence="17" type="ORF">SU86_006700</name>
</gene>